<evidence type="ECO:0000313" key="6">
    <source>
        <dbReference type="EMBL" id="KAK2596931.1"/>
    </source>
</evidence>
<sequence>MPSKVTRHHATGNNATKSTRALPSRKRPIAANETYPTSRKRAKVSGQGVVPAIGLNNATLGNINAIPREVLTVYVFGTGESAGDLGLGPDKKEAERPTIITRLDGRQTTTDGYRVVQLDCGGMHTIALTEDGRIVTWGGNDNGALGRDTNWDGGLRDIDAEEEMDDGDLNPLESTPTCIPDTSFPPGTKFATVAAGDSCSFAVTTTGLVYGWGTFVVSRRVTSSFQLSSGHSANSRLWLQDAQGKKCFLCSNSQRIEKQDKPMLMPGLRNIKTVACGANHALALDSSGRVWSWGVNESAQVGRRARPQNQFMDSFYPGIIDLSRHGVRYIAAGELHSFAVDNEDRAFAWGANNFGQAGYVRNAGTGNAELPYPMQIRPLSKQGITVLSAASHHSTAVTAEGRFLVWGRLDGGHLGLKLAQEQLDDPKLVRWDEYGKPRILLQPLAVPGIGDAAHVACSTGHAVFVNREGRAFAAGYGFQYQLGNGTNEDSEIATEVKAKVLKDIKLTWCGAGGQFSMVAAPVAGGNISGSNGSAE</sequence>
<keyword evidence="2" id="KW-0677">Repeat</keyword>
<accession>A0AAD9VZ36</accession>
<dbReference type="SUPFAM" id="SSF50985">
    <property type="entry name" value="RCC1/BLIP-II"/>
    <property type="match status" value="1"/>
</dbReference>
<feature type="repeat" description="RCC1" evidence="3">
    <location>
        <begin position="132"/>
        <end position="206"/>
    </location>
</feature>
<protein>
    <recommendedName>
        <fullName evidence="5">RCC1-like domain-containing protein</fullName>
    </recommendedName>
</protein>
<dbReference type="Gene3D" id="2.130.10.30">
    <property type="entry name" value="Regulator of chromosome condensation 1/beta-lactamase-inhibitor protein II"/>
    <property type="match status" value="1"/>
</dbReference>
<name>A0AAD9VZ36_PHOAM</name>
<feature type="repeat" description="RCC1" evidence="3">
    <location>
        <begin position="71"/>
        <end position="131"/>
    </location>
</feature>
<feature type="repeat" description="RCC1" evidence="3">
    <location>
        <begin position="344"/>
        <end position="400"/>
    </location>
</feature>
<dbReference type="InterPro" id="IPR058923">
    <property type="entry name" value="RCC1-like_dom"/>
</dbReference>
<reference evidence="6" key="1">
    <citation type="submission" date="2023-06" db="EMBL/GenBank/DDBJ databases">
        <authorList>
            <person name="Noh H."/>
        </authorList>
    </citation>
    <scope>NUCLEOTIDE SEQUENCE</scope>
    <source>
        <strain evidence="6">DUCC20226</strain>
    </source>
</reference>
<dbReference type="PROSITE" id="PS00626">
    <property type="entry name" value="RCC1_2"/>
    <property type="match status" value="2"/>
</dbReference>
<keyword evidence="1" id="KW-0344">Guanine-nucleotide releasing factor</keyword>
<evidence type="ECO:0000256" key="3">
    <source>
        <dbReference type="PROSITE-ProRule" id="PRU00235"/>
    </source>
</evidence>
<dbReference type="PANTHER" id="PTHR45982">
    <property type="entry name" value="REGULATOR OF CHROMOSOME CONDENSATION"/>
    <property type="match status" value="1"/>
</dbReference>
<dbReference type="AlphaFoldDB" id="A0AAD9VZ36"/>
<dbReference type="InterPro" id="IPR009091">
    <property type="entry name" value="RCC1/BLIP-II"/>
</dbReference>
<dbReference type="PROSITE" id="PS50012">
    <property type="entry name" value="RCC1_3"/>
    <property type="match status" value="6"/>
</dbReference>
<evidence type="ECO:0000256" key="2">
    <source>
        <dbReference type="ARBA" id="ARBA00022737"/>
    </source>
</evidence>
<evidence type="ECO:0000259" key="5">
    <source>
        <dbReference type="Pfam" id="PF25390"/>
    </source>
</evidence>
<dbReference type="Pfam" id="PF25390">
    <property type="entry name" value="WD40_RLD"/>
    <property type="match status" value="1"/>
</dbReference>
<dbReference type="GO" id="GO:0005085">
    <property type="term" value="F:guanyl-nucleotide exchange factor activity"/>
    <property type="evidence" value="ECO:0007669"/>
    <property type="project" value="TreeGrafter"/>
</dbReference>
<dbReference type="EMBL" id="JAUJFL010000010">
    <property type="protein sequence ID" value="KAK2596931.1"/>
    <property type="molecule type" value="Genomic_DNA"/>
</dbReference>
<keyword evidence="7" id="KW-1185">Reference proteome</keyword>
<dbReference type="Proteomes" id="UP001265746">
    <property type="component" value="Unassembled WGS sequence"/>
</dbReference>
<feature type="region of interest" description="Disordered" evidence="4">
    <location>
        <begin position="1"/>
        <end position="44"/>
    </location>
</feature>
<feature type="compositionally biased region" description="Polar residues" evidence="4">
    <location>
        <begin position="11"/>
        <end position="21"/>
    </location>
</feature>
<organism evidence="6 7">
    <name type="scientific">Phomopsis amygdali</name>
    <name type="common">Fusicoccum amygdali</name>
    <dbReference type="NCBI Taxonomy" id="1214568"/>
    <lineage>
        <taxon>Eukaryota</taxon>
        <taxon>Fungi</taxon>
        <taxon>Dikarya</taxon>
        <taxon>Ascomycota</taxon>
        <taxon>Pezizomycotina</taxon>
        <taxon>Sordariomycetes</taxon>
        <taxon>Sordariomycetidae</taxon>
        <taxon>Diaporthales</taxon>
        <taxon>Diaporthaceae</taxon>
        <taxon>Diaporthe</taxon>
    </lineage>
</organism>
<feature type="domain" description="RCC1-like" evidence="5">
    <location>
        <begin position="72"/>
        <end position="518"/>
    </location>
</feature>
<dbReference type="InterPro" id="IPR051553">
    <property type="entry name" value="Ran_GTPase-activating"/>
</dbReference>
<feature type="repeat" description="RCC1" evidence="3">
    <location>
        <begin position="401"/>
        <end position="468"/>
    </location>
</feature>
<feature type="repeat" description="RCC1" evidence="3">
    <location>
        <begin position="288"/>
        <end position="343"/>
    </location>
</feature>
<proteinExistence type="predicted"/>
<gene>
    <name evidence="6" type="ORF">N8I77_012813</name>
</gene>
<feature type="compositionally biased region" description="Basic residues" evidence="4">
    <location>
        <begin position="1"/>
        <end position="10"/>
    </location>
</feature>
<evidence type="ECO:0000313" key="7">
    <source>
        <dbReference type="Proteomes" id="UP001265746"/>
    </source>
</evidence>
<dbReference type="PROSITE" id="PS00625">
    <property type="entry name" value="RCC1_1"/>
    <property type="match status" value="1"/>
</dbReference>
<dbReference type="InterPro" id="IPR000408">
    <property type="entry name" value="Reg_chr_condens"/>
</dbReference>
<dbReference type="GO" id="GO:0005737">
    <property type="term" value="C:cytoplasm"/>
    <property type="evidence" value="ECO:0007669"/>
    <property type="project" value="TreeGrafter"/>
</dbReference>
<evidence type="ECO:0000256" key="1">
    <source>
        <dbReference type="ARBA" id="ARBA00022658"/>
    </source>
</evidence>
<evidence type="ECO:0000256" key="4">
    <source>
        <dbReference type="SAM" id="MobiDB-lite"/>
    </source>
</evidence>
<feature type="repeat" description="RCC1" evidence="3">
    <location>
        <begin position="207"/>
        <end position="287"/>
    </location>
</feature>
<dbReference type="PANTHER" id="PTHR45982:SF1">
    <property type="entry name" value="REGULATOR OF CHROMOSOME CONDENSATION"/>
    <property type="match status" value="1"/>
</dbReference>
<comment type="caution">
    <text evidence="6">The sequence shown here is derived from an EMBL/GenBank/DDBJ whole genome shotgun (WGS) entry which is preliminary data.</text>
</comment>
<dbReference type="PRINTS" id="PR00633">
    <property type="entry name" value="RCCNDNSATION"/>
</dbReference>